<organism evidence="2 3">
    <name type="scientific">Drosophila erecta</name>
    <name type="common">Fruit fly</name>
    <dbReference type="NCBI Taxonomy" id="7220"/>
    <lineage>
        <taxon>Eukaryota</taxon>
        <taxon>Metazoa</taxon>
        <taxon>Ecdysozoa</taxon>
        <taxon>Arthropoda</taxon>
        <taxon>Hexapoda</taxon>
        <taxon>Insecta</taxon>
        <taxon>Pterygota</taxon>
        <taxon>Neoptera</taxon>
        <taxon>Endopterygota</taxon>
        <taxon>Diptera</taxon>
        <taxon>Brachycera</taxon>
        <taxon>Muscomorpha</taxon>
        <taxon>Ephydroidea</taxon>
        <taxon>Drosophilidae</taxon>
        <taxon>Drosophila</taxon>
        <taxon>Sophophora</taxon>
    </lineage>
</organism>
<keyword evidence="1" id="KW-0732">Signal</keyword>
<accession>B3NA00</accession>
<dbReference type="KEGG" id="der:6543409"/>
<feature type="chain" id="PRO_5006455206" evidence="1">
    <location>
        <begin position="21"/>
        <end position="134"/>
    </location>
</feature>
<dbReference type="Proteomes" id="UP000008711">
    <property type="component" value="Unassembled WGS sequence"/>
</dbReference>
<evidence type="ECO:0000256" key="1">
    <source>
        <dbReference type="SAM" id="SignalP"/>
    </source>
</evidence>
<proteinExistence type="predicted"/>
<gene>
    <name evidence="2" type="primary">Dere\GG10753</name>
    <name evidence="2" type="synonym">dere_GLEANR_10649</name>
    <name evidence="2" type="synonym">GG10753</name>
    <name evidence="2" type="ORF">Dere_GG10753</name>
</gene>
<protein>
    <submittedName>
        <fullName evidence="2">Uncharacterized protein</fullName>
    </submittedName>
</protein>
<dbReference type="AlphaFoldDB" id="B3NA00"/>
<sequence>MRLFPLYFAIIFLFQYEVGAISNEIKSKLKIWFGTLKPLQNSITLNTVKKLCVVEVIRGSKHPIKVGNIDILNKNTLENFIKLPSIKMPNITVVIVEDKLSKKARSASRYKEKEMEKLIVKFKECIIEKLKILA</sequence>
<feature type="signal peptide" evidence="1">
    <location>
        <begin position="1"/>
        <end position="20"/>
    </location>
</feature>
<evidence type="ECO:0000313" key="3">
    <source>
        <dbReference type="Proteomes" id="UP000008711"/>
    </source>
</evidence>
<reference evidence="2 3" key="1">
    <citation type="journal article" date="2007" name="Nature">
        <title>Evolution of genes and genomes on the Drosophila phylogeny.</title>
        <authorList>
            <consortium name="Drosophila 12 Genomes Consortium"/>
            <person name="Clark A.G."/>
            <person name="Eisen M.B."/>
            <person name="Smith D.R."/>
            <person name="Bergman C.M."/>
            <person name="Oliver B."/>
            <person name="Markow T.A."/>
            <person name="Kaufman T.C."/>
            <person name="Kellis M."/>
            <person name="Gelbart W."/>
            <person name="Iyer V.N."/>
            <person name="Pollard D.A."/>
            <person name="Sackton T.B."/>
            <person name="Larracuente A.M."/>
            <person name="Singh N.D."/>
            <person name="Abad J.P."/>
            <person name="Abt D.N."/>
            <person name="Adryan B."/>
            <person name="Aguade M."/>
            <person name="Akashi H."/>
            <person name="Anderson W.W."/>
            <person name="Aquadro C.F."/>
            <person name="Ardell D.H."/>
            <person name="Arguello R."/>
            <person name="Artieri C.G."/>
            <person name="Barbash D.A."/>
            <person name="Barker D."/>
            <person name="Barsanti P."/>
            <person name="Batterham P."/>
            <person name="Batzoglou S."/>
            <person name="Begun D."/>
            <person name="Bhutkar A."/>
            <person name="Blanco E."/>
            <person name="Bosak S.A."/>
            <person name="Bradley R.K."/>
            <person name="Brand A.D."/>
            <person name="Brent M.R."/>
            <person name="Brooks A.N."/>
            <person name="Brown R.H."/>
            <person name="Butlin R.K."/>
            <person name="Caggese C."/>
            <person name="Calvi B.R."/>
            <person name="Bernardo de Carvalho A."/>
            <person name="Caspi A."/>
            <person name="Castrezana S."/>
            <person name="Celniker S.E."/>
            <person name="Chang J.L."/>
            <person name="Chapple C."/>
            <person name="Chatterji S."/>
            <person name="Chinwalla A."/>
            <person name="Civetta A."/>
            <person name="Clifton S.W."/>
            <person name="Comeron J.M."/>
            <person name="Costello J.C."/>
            <person name="Coyne J.A."/>
            <person name="Daub J."/>
            <person name="David R.G."/>
            <person name="Delcher A.L."/>
            <person name="Delehaunty K."/>
            <person name="Do C.B."/>
            <person name="Ebling H."/>
            <person name="Edwards K."/>
            <person name="Eickbush T."/>
            <person name="Evans J.D."/>
            <person name="Filipski A."/>
            <person name="Findeiss S."/>
            <person name="Freyhult E."/>
            <person name="Fulton L."/>
            <person name="Fulton R."/>
            <person name="Garcia A.C."/>
            <person name="Gardiner A."/>
            <person name="Garfield D.A."/>
            <person name="Garvin B.E."/>
            <person name="Gibson G."/>
            <person name="Gilbert D."/>
            <person name="Gnerre S."/>
            <person name="Godfrey J."/>
            <person name="Good R."/>
            <person name="Gotea V."/>
            <person name="Gravely B."/>
            <person name="Greenberg A.J."/>
            <person name="Griffiths-Jones S."/>
            <person name="Gross S."/>
            <person name="Guigo R."/>
            <person name="Gustafson E.A."/>
            <person name="Haerty W."/>
            <person name="Hahn M.W."/>
            <person name="Halligan D.L."/>
            <person name="Halpern A.L."/>
            <person name="Halter G.M."/>
            <person name="Han M.V."/>
            <person name="Heger A."/>
            <person name="Hillier L."/>
            <person name="Hinrichs A.S."/>
            <person name="Holmes I."/>
            <person name="Hoskins R.A."/>
            <person name="Hubisz M.J."/>
            <person name="Hultmark D."/>
            <person name="Huntley M.A."/>
            <person name="Jaffe D.B."/>
            <person name="Jagadeeshan S."/>
            <person name="Jeck W.R."/>
            <person name="Johnson J."/>
            <person name="Jones C.D."/>
            <person name="Jordan W.C."/>
            <person name="Karpen G.H."/>
            <person name="Kataoka E."/>
            <person name="Keightley P.D."/>
            <person name="Kheradpour P."/>
            <person name="Kirkness E.F."/>
            <person name="Koerich L.B."/>
            <person name="Kristiansen K."/>
            <person name="Kudrna D."/>
            <person name="Kulathinal R.J."/>
            <person name="Kumar S."/>
            <person name="Kwok R."/>
            <person name="Lander E."/>
            <person name="Langley C.H."/>
            <person name="Lapoint R."/>
            <person name="Lazzaro B.P."/>
            <person name="Lee S.J."/>
            <person name="Levesque L."/>
            <person name="Li R."/>
            <person name="Lin C.F."/>
            <person name="Lin M.F."/>
            <person name="Lindblad-Toh K."/>
            <person name="Llopart A."/>
            <person name="Long M."/>
            <person name="Low L."/>
            <person name="Lozovsky E."/>
            <person name="Lu J."/>
            <person name="Luo M."/>
            <person name="Machado C.A."/>
            <person name="Makalowski W."/>
            <person name="Marzo M."/>
            <person name="Matsuda M."/>
            <person name="Matzkin L."/>
            <person name="McAllister B."/>
            <person name="McBride C.S."/>
            <person name="McKernan B."/>
            <person name="McKernan K."/>
            <person name="Mendez-Lago M."/>
            <person name="Minx P."/>
            <person name="Mollenhauer M.U."/>
            <person name="Montooth K."/>
            <person name="Mount S.M."/>
            <person name="Mu X."/>
            <person name="Myers E."/>
            <person name="Negre B."/>
            <person name="Newfeld S."/>
            <person name="Nielsen R."/>
            <person name="Noor M.A."/>
            <person name="O'Grady P."/>
            <person name="Pachter L."/>
            <person name="Papaceit M."/>
            <person name="Parisi M.J."/>
            <person name="Parisi M."/>
            <person name="Parts L."/>
            <person name="Pedersen J.S."/>
            <person name="Pesole G."/>
            <person name="Phillippy A.M."/>
            <person name="Ponting C.P."/>
            <person name="Pop M."/>
            <person name="Porcelli D."/>
            <person name="Powell J.R."/>
            <person name="Prohaska S."/>
            <person name="Pruitt K."/>
            <person name="Puig M."/>
            <person name="Quesneville H."/>
            <person name="Ram K.R."/>
            <person name="Rand D."/>
            <person name="Rasmussen M.D."/>
            <person name="Reed L.K."/>
            <person name="Reenan R."/>
            <person name="Reily A."/>
            <person name="Remington K.A."/>
            <person name="Rieger T.T."/>
            <person name="Ritchie M.G."/>
            <person name="Robin C."/>
            <person name="Rogers Y.H."/>
            <person name="Rohde C."/>
            <person name="Rozas J."/>
            <person name="Rubenfield M.J."/>
            <person name="Ruiz A."/>
            <person name="Russo S."/>
            <person name="Salzberg S.L."/>
            <person name="Sanchez-Gracia A."/>
            <person name="Saranga D.J."/>
            <person name="Sato H."/>
            <person name="Schaeffer S.W."/>
            <person name="Schatz M.C."/>
            <person name="Schlenke T."/>
            <person name="Schwartz R."/>
            <person name="Segarra C."/>
            <person name="Singh R.S."/>
            <person name="Sirot L."/>
            <person name="Sirota M."/>
            <person name="Sisneros N.B."/>
            <person name="Smith C.D."/>
            <person name="Smith T.F."/>
            <person name="Spieth J."/>
            <person name="Stage D.E."/>
            <person name="Stark A."/>
            <person name="Stephan W."/>
            <person name="Strausberg R.L."/>
            <person name="Strempel S."/>
            <person name="Sturgill D."/>
            <person name="Sutton G."/>
            <person name="Sutton G.G."/>
            <person name="Tao W."/>
            <person name="Teichmann S."/>
            <person name="Tobari Y.N."/>
            <person name="Tomimura Y."/>
            <person name="Tsolas J.M."/>
            <person name="Valente V.L."/>
            <person name="Venter E."/>
            <person name="Venter J.C."/>
            <person name="Vicario S."/>
            <person name="Vieira F.G."/>
            <person name="Vilella A.J."/>
            <person name="Villasante A."/>
            <person name="Walenz B."/>
            <person name="Wang J."/>
            <person name="Wasserman M."/>
            <person name="Watts T."/>
            <person name="Wilson D."/>
            <person name="Wilson R.K."/>
            <person name="Wing R.A."/>
            <person name="Wolfner M.F."/>
            <person name="Wong A."/>
            <person name="Wong G.K."/>
            <person name="Wu C.I."/>
            <person name="Wu G."/>
            <person name="Yamamoto D."/>
            <person name="Yang H.P."/>
            <person name="Yang S.P."/>
            <person name="Yorke J.A."/>
            <person name="Yoshida K."/>
            <person name="Zdobnov E."/>
            <person name="Zhang P."/>
            <person name="Zhang Y."/>
            <person name="Zimin A.V."/>
            <person name="Baldwin J."/>
            <person name="Abdouelleil A."/>
            <person name="Abdulkadir J."/>
            <person name="Abebe A."/>
            <person name="Abera B."/>
            <person name="Abreu J."/>
            <person name="Acer S.C."/>
            <person name="Aftuck L."/>
            <person name="Alexander A."/>
            <person name="An P."/>
            <person name="Anderson E."/>
            <person name="Anderson S."/>
            <person name="Arachi H."/>
            <person name="Azer M."/>
            <person name="Bachantsang P."/>
            <person name="Barry A."/>
            <person name="Bayul T."/>
            <person name="Berlin A."/>
            <person name="Bessette D."/>
            <person name="Bloom T."/>
            <person name="Blye J."/>
            <person name="Boguslavskiy L."/>
            <person name="Bonnet C."/>
            <person name="Boukhgalter B."/>
            <person name="Bourzgui I."/>
            <person name="Brown A."/>
            <person name="Cahill P."/>
            <person name="Channer S."/>
            <person name="Cheshatsang Y."/>
            <person name="Chuda L."/>
            <person name="Citroen M."/>
            <person name="Collymore A."/>
            <person name="Cooke P."/>
            <person name="Costello M."/>
            <person name="D'Aco K."/>
            <person name="Daza R."/>
            <person name="De Haan G."/>
            <person name="DeGray S."/>
            <person name="DeMaso C."/>
            <person name="Dhargay N."/>
            <person name="Dooley K."/>
            <person name="Dooley E."/>
            <person name="Doricent M."/>
            <person name="Dorje P."/>
            <person name="Dorjee K."/>
            <person name="Dupes A."/>
            <person name="Elong R."/>
            <person name="Falk J."/>
            <person name="Farina A."/>
            <person name="Faro S."/>
            <person name="Ferguson D."/>
            <person name="Fisher S."/>
            <person name="Foley C.D."/>
            <person name="Franke A."/>
            <person name="Friedrich D."/>
            <person name="Gadbois L."/>
            <person name="Gearin G."/>
            <person name="Gearin C.R."/>
            <person name="Giannoukos G."/>
            <person name="Goode T."/>
            <person name="Graham J."/>
            <person name="Grandbois E."/>
            <person name="Grewal S."/>
            <person name="Gyaltsen K."/>
            <person name="Hafez N."/>
            <person name="Hagos B."/>
            <person name="Hall J."/>
            <person name="Henson C."/>
            <person name="Hollinger A."/>
            <person name="Honan T."/>
            <person name="Huard M.D."/>
            <person name="Hughes L."/>
            <person name="Hurhula B."/>
            <person name="Husby M.E."/>
            <person name="Kamat A."/>
            <person name="Kanga B."/>
            <person name="Kashin S."/>
            <person name="Khazanovich D."/>
            <person name="Kisner P."/>
            <person name="Lance K."/>
            <person name="Lara M."/>
            <person name="Lee W."/>
            <person name="Lennon N."/>
            <person name="Letendre F."/>
            <person name="LeVine R."/>
            <person name="Lipovsky A."/>
            <person name="Liu X."/>
            <person name="Liu J."/>
            <person name="Liu S."/>
            <person name="Lokyitsang T."/>
            <person name="Lokyitsang Y."/>
            <person name="Lubonja R."/>
            <person name="Lui A."/>
            <person name="MacDonald P."/>
            <person name="Magnisalis V."/>
            <person name="Maru K."/>
            <person name="Matthews C."/>
            <person name="McCusker W."/>
            <person name="McDonough S."/>
            <person name="Mehta T."/>
            <person name="Meldrim J."/>
            <person name="Meneus L."/>
            <person name="Mihai O."/>
            <person name="Mihalev A."/>
            <person name="Mihova T."/>
            <person name="Mittelman R."/>
            <person name="Mlenga V."/>
            <person name="Montmayeur A."/>
            <person name="Mulrain L."/>
            <person name="Navidi A."/>
            <person name="Naylor J."/>
            <person name="Negash T."/>
            <person name="Nguyen T."/>
            <person name="Nguyen N."/>
            <person name="Nicol R."/>
            <person name="Norbu C."/>
            <person name="Norbu N."/>
            <person name="Novod N."/>
            <person name="O'Neill B."/>
            <person name="Osman S."/>
            <person name="Markiewicz E."/>
            <person name="Oyono O.L."/>
            <person name="Patti C."/>
            <person name="Phunkhang P."/>
            <person name="Pierre F."/>
            <person name="Priest M."/>
            <person name="Raghuraman S."/>
            <person name="Rege F."/>
            <person name="Reyes R."/>
            <person name="Rise C."/>
            <person name="Rogov P."/>
            <person name="Ross K."/>
            <person name="Ryan E."/>
            <person name="Settipalli S."/>
            <person name="Shea T."/>
            <person name="Sherpa N."/>
            <person name="Shi L."/>
            <person name="Shih D."/>
            <person name="Sparrow T."/>
            <person name="Spaulding J."/>
            <person name="Stalker J."/>
            <person name="Stange-Thomann N."/>
            <person name="Stavropoulos S."/>
            <person name="Stone C."/>
            <person name="Strader C."/>
            <person name="Tesfaye S."/>
            <person name="Thomson T."/>
            <person name="Thoulutsang Y."/>
            <person name="Thoulutsang D."/>
            <person name="Topham K."/>
            <person name="Topping I."/>
            <person name="Tsamla T."/>
            <person name="Vassiliev H."/>
            <person name="Vo A."/>
            <person name="Wangchuk T."/>
            <person name="Wangdi T."/>
            <person name="Weiand M."/>
            <person name="Wilkinson J."/>
            <person name="Wilson A."/>
            <person name="Yadav S."/>
            <person name="Young G."/>
            <person name="Yu Q."/>
            <person name="Zembek L."/>
            <person name="Zhong D."/>
            <person name="Zimmer A."/>
            <person name="Zwirko Z."/>
            <person name="Jaffe D.B."/>
            <person name="Alvarez P."/>
            <person name="Brockman W."/>
            <person name="Butler J."/>
            <person name="Chin C."/>
            <person name="Gnerre S."/>
            <person name="Grabherr M."/>
            <person name="Kleber M."/>
            <person name="Mauceli E."/>
            <person name="MacCallum I."/>
        </authorList>
    </citation>
    <scope>NUCLEOTIDE SEQUENCE [LARGE SCALE GENOMIC DNA]</scope>
    <source>
        <strain evidence="2 3">TSC#14021-0224.01</strain>
    </source>
</reference>
<dbReference type="HOGENOM" id="CLU_1697392_0_0_1"/>
<dbReference type="EMBL" id="CH954177">
    <property type="protein sequence ID" value="EDV59696.2"/>
    <property type="molecule type" value="Genomic_DNA"/>
</dbReference>
<keyword evidence="3" id="KW-1185">Reference proteome</keyword>
<evidence type="ECO:0000313" key="2">
    <source>
        <dbReference type="EMBL" id="EDV59696.2"/>
    </source>
</evidence>
<reference evidence="2 3" key="2">
    <citation type="journal article" date="2008" name="Bioinformatics">
        <title>Assembly reconciliation.</title>
        <authorList>
            <person name="Zimin A.V."/>
            <person name="Smith D.R."/>
            <person name="Sutton G."/>
            <person name="Yorke J.A."/>
        </authorList>
    </citation>
    <scope>NUCLEOTIDE SEQUENCE [LARGE SCALE GENOMIC DNA]</scope>
    <source>
        <strain evidence="2 3">TSC#14021-0224.01</strain>
    </source>
</reference>
<dbReference type="OrthoDB" id="7831284at2759"/>
<name>B3NA00_DROER</name>